<proteinExistence type="inferred from homology"/>
<evidence type="ECO:0000256" key="10">
    <source>
        <dbReference type="ARBA" id="ARBA00023186"/>
    </source>
</evidence>
<dbReference type="NCBIfam" id="NF002353">
    <property type="entry name" value="PRK01318.1-4"/>
    <property type="match status" value="1"/>
</dbReference>
<accession>A0A369W5Q5</accession>
<feature type="domain" description="Membrane insertase YidC N-terminal" evidence="15">
    <location>
        <begin position="85"/>
        <end position="368"/>
    </location>
</feature>
<dbReference type="InterPro" id="IPR028053">
    <property type="entry name" value="Membr_insert_YidC_N"/>
</dbReference>
<feature type="transmembrane region" description="Helical" evidence="13">
    <location>
        <begin position="6"/>
        <end position="27"/>
    </location>
</feature>
<keyword evidence="4 13" id="KW-0813">Transport</keyword>
<dbReference type="EMBL" id="QQNH01000013">
    <property type="protein sequence ID" value="RDE08690.1"/>
    <property type="molecule type" value="Genomic_DNA"/>
</dbReference>
<evidence type="ECO:0000256" key="13">
    <source>
        <dbReference type="HAMAP-Rule" id="MF_01810"/>
    </source>
</evidence>
<dbReference type="PANTHER" id="PTHR12428">
    <property type="entry name" value="OXA1"/>
    <property type="match status" value="1"/>
</dbReference>
<reference evidence="17" key="1">
    <citation type="submission" date="2018-07" db="EMBL/GenBank/DDBJ databases">
        <authorList>
            <person name="Liu B.-T."/>
            <person name="Du Z."/>
        </authorList>
    </citation>
    <scope>NUCLEOTIDE SEQUENCE [LARGE SCALE GENOMIC DNA]</scope>
    <source>
        <strain evidence="17">XYN52</strain>
    </source>
</reference>
<dbReference type="Gene3D" id="2.70.98.90">
    <property type="match status" value="1"/>
</dbReference>
<comment type="subcellular location">
    <subcellularLocation>
        <location evidence="1">Cell inner membrane</location>
        <topology evidence="1">Multi-pass membrane protein</topology>
    </subcellularLocation>
    <subcellularLocation>
        <location evidence="13">Cell membrane</location>
        <topology evidence="13">Multi-pass membrane protein</topology>
    </subcellularLocation>
</comment>
<keyword evidence="5 13" id="KW-1003">Cell membrane</keyword>
<dbReference type="PRINTS" id="PR01900">
    <property type="entry name" value="YIDCPROTEIN"/>
</dbReference>
<dbReference type="GO" id="GO:0015031">
    <property type="term" value="P:protein transport"/>
    <property type="evidence" value="ECO:0007669"/>
    <property type="project" value="UniProtKB-KW"/>
</dbReference>
<evidence type="ECO:0000313" key="17">
    <source>
        <dbReference type="Proteomes" id="UP000253759"/>
    </source>
</evidence>
<comment type="caution">
    <text evidence="16">The sequence shown here is derived from an EMBL/GenBank/DDBJ whole genome shotgun (WGS) entry which is preliminary data.</text>
</comment>
<evidence type="ECO:0000256" key="11">
    <source>
        <dbReference type="ARBA" id="ARBA00033245"/>
    </source>
</evidence>
<dbReference type="Pfam" id="PF14849">
    <property type="entry name" value="YidC_periplas"/>
    <property type="match status" value="1"/>
</dbReference>
<dbReference type="PRINTS" id="PR00701">
    <property type="entry name" value="60KDINNERMP"/>
</dbReference>
<comment type="function">
    <text evidence="13">Required for the insertion and/or proper folding and/or complex formation of integral membrane proteins into the membrane. Involved in integration of membrane proteins that insert both dependently and independently of the Sec translocase complex, as well as at least some lipoproteins. Aids folding of multispanning membrane proteins.</text>
</comment>
<dbReference type="GO" id="GO:0032977">
    <property type="term" value="F:membrane insertase activity"/>
    <property type="evidence" value="ECO:0007669"/>
    <property type="project" value="InterPro"/>
</dbReference>
<keyword evidence="8 13" id="KW-1133">Transmembrane helix</keyword>
<organism evidence="16 17">
    <name type="scientific">Pelagibacterium lacus</name>
    <dbReference type="NCBI Taxonomy" id="2282655"/>
    <lineage>
        <taxon>Bacteria</taxon>
        <taxon>Pseudomonadati</taxon>
        <taxon>Pseudomonadota</taxon>
        <taxon>Alphaproteobacteria</taxon>
        <taxon>Hyphomicrobiales</taxon>
        <taxon>Devosiaceae</taxon>
        <taxon>Pelagibacterium</taxon>
    </lineage>
</organism>
<comment type="similarity">
    <text evidence="2 13">Belongs to the OXA1/ALB3/YidC family. Type 1 subfamily.</text>
</comment>
<evidence type="ECO:0000256" key="8">
    <source>
        <dbReference type="ARBA" id="ARBA00022989"/>
    </source>
</evidence>
<evidence type="ECO:0000256" key="2">
    <source>
        <dbReference type="ARBA" id="ARBA00010527"/>
    </source>
</evidence>
<evidence type="ECO:0000259" key="15">
    <source>
        <dbReference type="Pfam" id="PF14849"/>
    </source>
</evidence>
<dbReference type="OrthoDB" id="9780552at2"/>
<feature type="transmembrane region" description="Helical" evidence="13">
    <location>
        <begin position="379"/>
        <end position="399"/>
    </location>
</feature>
<evidence type="ECO:0000256" key="3">
    <source>
        <dbReference type="ARBA" id="ARBA00015325"/>
    </source>
</evidence>
<dbReference type="RefSeq" id="WP_114646102.1">
    <property type="nucleotide sequence ID" value="NZ_QQNH01000013.1"/>
</dbReference>
<dbReference type="NCBIfam" id="TIGR03592">
    <property type="entry name" value="yidC_oxa1_cterm"/>
    <property type="match status" value="1"/>
</dbReference>
<dbReference type="GO" id="GO:0051205">
    <property type="term" value="P:protein insertion into membrane"/>
    <property type="evidence" value="ECO:0007669"/>
    <property type="project" value="TreeGrafter"/>
</dbReference>
<evidence type="ECO:0000256" key="4">
    <source>
        <dbReference type="ARBA" id="ARBA00022448"/>
    </source>
</evidence>
<dbReference type="CDD" id="cd19961">
    <property type="entry name" value="EcYidC-like_peri"/>
    <property type="match status" value="1"/>
</dbReference>
<dbReference type="HAMAP" id="MF_01810">
    <property type="entry name" value="YidC_type1"/>
    <property type="match status" value="1"/>
</dbReference>
<evidence type="ECO:0000259" key="14">
    <source>
        <dbReference type="Pfam" id="PF02096"/>
    </source>
</evidence>
<evidence type="ECO:0000256" key="1">
    <source>
        <dbReference type="ARBA" id="ARBA00004429"/>
    </source>
</evidence>
<keyword evidence="9 13" id="KW-0472">Membrane</keyword>
<evidence type="ECO:0000256" key="6">
    <source>
        <dbReference type="ARBA" id="ARBA00022692"/>
    </source>
</evidence>
<feature type="domain" description="Membrane insertase YidC/Oxa/ALB C-terminal" evidence="14">
    <location>
        <begin position="379"/>
        <end position="582"/>
    </location>
</feature>
<dbReference type="InterPro" id="IPR028055">
    <property type="entry name" value="YidC/Oxa/ALB_C"/>
</dbReference>
<evidence type="ECO:0000256" key="9">
    <source>
        <dbReference type="ARBA" id="ARBA00023136"/>
    </source>
</evidence>
<evidence type="ECO:0000256" key="5">
    <source>
        <dbReference type="ARBA" id="ARBA00022475"/>
    </source>
</evidence>
<sequence length="606" mass="67102">MNENNRNMILAVVLSMIVLFGWQFFIAGPQLEQAQRQAELTATQEQVAQESADLVAPAGDAAAPAVPGDAVVFETRDQALGASGRVAIATDSLSGSISLTGARIDDLHLTRYTETPDPSSPTITLLSPAGTLQPYYIEHGWVAAAGSDLALPNPQTVWEIESGETLTAATPVTLVWDNGAGLTFRRTISVDNNYMFAVEQSVDNAGAGDVALYPYSRVSRLYTPQTQNFFILHEGPVGVLGENNLVEHSYGDLQEEGQLDFVSTGGWLGFTDKYWATAIIPPQDEVVNARYFFGTGSPSGQDYRANFVAQTPVVVPGGGSATHESLAFAGAKVEAIIDSYEQAYSIDRFELMIDWGWFHFITKPMFYLIRLLYEFLGNFGLAILAVTVIVKALFFPLANKSYASMANMRRVQPKMKEIQEKHKDDRAAQQQAMMELYKTEKINPISGCWPILIQIPVFFALYKVLFVTIEMRHAPFFGWIQDLAAPDPLHIFNLFGLLPYDPSAVPVIGSFLAIGIWPVIMGITMWVQMRLNPPPADPTQAMIFNWMPVIFTFMLAGFPAGLVIYWAWNNFLSVVQQWVIMKRHGVEVNLFGNIKNSFKRKPKAAE</sequence>
<dbReference type="InterPro" id="IPR001708">
    <property type="entry name" value="YidC/ALB3/OXA1/COX18"/>
</dbReference>
<dbReference type="InterPro" id="IPR038221">
    <property type="entry name" value="YidC_periplasmic_sf"/>
</dbReference>
<feature type="transmembrane region" description="Helical" evidence="13">
    <location>
        <begin position="504"/>
        <end position="527"/>
    </location>
</feature>
<dbReference type="Pfam" id="PF02096">
    <property type="entry name" value="60KD_IMP"/>
    <property type="match status" value="1"/>
</dbReference>
<dbReference type="PANTHER" id="PTHR12428:SF65">
    <property type="entry name" value="CYTOCHROME C OXIDASE ASSEMBLY PROTEIN COX18, MITOCHONDRIAL"/>
    <property type="match status" value="1"/>
</dbReference>
<dbReference type="GO" id="GO:0005886">
    <property type="term" value="C:plasma membrane"/>
    <property type="evidence" value="ECO:0007669"/>
    <property type="project" value="UniProtKB-SubCell"/>
</dbReference>
<dbReference type="InterPro" id="IPR019998">
    <property type="entry name" value="Membr_insert_YidC"/>
</dbReference>
<evidence type="ECO:0000256" key="12">
    <source>
        <dbReference type="ARBA" id="ARBA00033342"/>
    </source>
</evidence>
<dbReference type="InterPro" id="IPR047196">
    <property type="entry name" value="YidC_ALB_C"/>
</dbReference>
<keyword evidence="10 13" id="KW-0143">Chaperone</keyword>
<evidence type="ECO:0000313" key="16">
    <source>
        <dbReference type="EMBL" id="RDE08690.1"/>
    </source>
</evidence>
<comment type="subunit">
    <text evidence="13">Interacts with the Sec translocase complex via SecD. Specifically interacts with transmembrane segments of nascent integral membrane proteins during membrane integration.</text>
</comment>
<dbReference type="Proteomes" id="UP000253759">
    <property type="component" value="Unassembled WGS sequence"/>
</dbReference>
<feature type="transmembrane region" description="Helical" evidence="13">
    <location>
        <begin position="448"/>
        <end position="469"/>
    </location>
</feature>
<name>A0A369W5Q5_9HYPH</name>
<feature type="transmembrane region" description="Helical" evidence="13">
    <location>
        <begin position="548"/>
        <end position="568"/>
    </location>
</feature>
<evidence type="ECO:0000256" key="7">
    <source>
        <dbReference type="ARBA" id="ARBA00022927"/>
    </source>
</evidence>
<dbReference type="NCBIfam" id="TIGR03593">
    <property type="entry name" value="yidC_nterm"/>
    <property type="match status" value="1"/>
</dbReference>
<gene>
    <name evidence="13" type="primary">yidC</name>
    <name evidence="16" type="ORF">DVH29_10360</name>
</gene>
<keyword evidence="7 13" id="KW-0653">Protein transport</keyword>
<protein>
    <recommendedName>
        <fullName evidence="3 13">Membrane protein insertase YidC</fullName>
    </recommendedName>
    <alternativeName>
        <fullName evidence="12 13">Foldase YidC</fullName>
    </alternativeName>
    <alternativeName>
        <fullName evidence="11 13">Membrane integrase YidC</fullName>
    </alternativeName>
    <alternativeName>
        <fullName evidence="13">Membrane protein YidC</fullName>
    </alternativeName>
</protein>
<dbReference type="AlphaFoldDB" id="A0A369W5Q5"/>
<keyword evidence="6 13" id="KW-0812">Transmembrane</keyword>
<keyword evidence="17" id="KW-1185">Reference proteome</keyword>
<dbReference type="CDD" id="cd20070">
    <property type="entry name" value="5TM_YidC_Alb3"/>
    <property type="match status" value="1"/>
</dbReference>